<dbReference type="HOGENOM" id="CLU_2412951_0_0_1"/>
<reference evidence="2 3" key="1">
    <citation type="journal article" date="2013" name="PLoS Genet.">
        <title>Comparative genome structure, secondary metabolite, and effector coding capacity across Cochliobolus pathogens.</title>
        <authorList>
            <person name="Condon B.J."/>
            <person name="Leng Y."/>
            <person name="Wu D."/>
            <person name="Bushley K.E."/>
            <person name="Ohm R.A."/>
            <person name="Otillar R."/>
            <person name="Martin J."/>
            <person name="Schackwitz W."/>
            <person name="Grimwood J."/>
            <person name="MohdZainudin N."/>
            <person name="Xue C."/>
            <person name="Wang R."/>
            <person name="Manning V.A."/>
            <person name="Dhillon B."/>
            <person name="Tu Z.J."/>
            <person name="Steffenson B.J."/>
            <person name="Salamov A."/>
            <person name="Sun H."/>
            <person name="Lowry S."/>
            <person name="LaButti K."/>
            <person name="Han J."/>
            <person name="Copeland A."/>
            <person name="Lindquist E."/>
            <person name="Barry K."/>
            <person name="Schmutz J."/>
            <person name="Baker S.E."/>
            <person name="Ciuffetti L.M."/>
            <person name="Grigoriev I.V."/>
            <person name="Zhong S."/>
            <person name="Turgeon B.G."/>
        </authorList>
    </citation>
    <scope>NUCLEOTIDE SEQUENCE [LARGE SCALE GENOMIC DNA]</scope>
    <source>
        <strain evidence="2 3">FI3</strain>
    </source>
</reference>
<feature type="compositionally biased region" description="Basic residues" evidence="1">
    <location>
        <begin position="82"/>
        <end position="92"/>
    </location>
</feature>
<dbReference type="AlphaFoldDB" id="W7EGV7"/>
<organism evidence="2 3">
    <name type="scientific">Bipolaris victoriae (strain FI3)</name>
    <name type="common">Victoria blight of oats agent</name>
    <name type="synonym">Cochliobolus victoriae</name>
    <dbReference type="NCBI Taxonomy" id="930091"/>
    <lineage>
        <taxon>Eukaryota</taxon>
        <taxon>Fungi</taxon>
        <taxon>Dikarya</taxon>
        <taxon>Ascomycota</taxon>
        <taxon>Pezizomycotina</taxon>
        <taxon>Dothideomycetes</taxon>
        <taxon>Pleosporomycetidae</taxon>
        <taxon>Pleosporales</taxon>
        <taxon>Pleosporineae</taxon>
        <taxon>Pleosporaceae</taxon>
        <taxon>Bipolaris</taxon>
    </lineage>
</organism>
<protein>
    <submittedName>
        <fullName evidence="2">Uncharacterized protein</fullName>
    </submittedName>
</protein>
<feature type="region of interest" description="Disordered" evidence="1">
    <location>
        <begin position="1"/>
        <end position="34"/>
    </location>
</feature>
<evidence type="ECO:0000313" key="2">
    <source>
        <dbReference type="EMBL" id="EUN24960.1"/>
    </source>
</evidence>
<proteinExistence type="predicted"/>
<dbReference type="EMBL" id="KI968759">
    <property type="protein sequence ID" value="EUN24960.1"/>
    <property type="molecule type" value="Genomic_DNA"/>
</dbReference>
<keyword evidence="3" id="KW-1185">Reference proteome</keyword>
<sequence length="92" mass="10364">MCDPINKSHTIVGGDDVDVRRVEDQPGPQRTSENFLGTFVTHTCAQPRALPHAQLRRNLQDHHARTLESDKSKDPVCTMGRATHRCPPKLRL</sequence>
<evidence type="ECO:0000256" key="1">
    <source>
        <dbReference type="SAM" id="MobiDB-lite"/>
    </source>
</evidence>
<accession>W7EGV7</accession>
<feature type="compositionally biased region" description="Basic and acidic residues" evidence="1">
    <location>
        <begin position="63"/>
        <end position="74"/>
    </location>
</feature>
<name>W7EGV7_BIPV3</name>
<dbReference type="Proteomes" id="UP000054337">
    <property type="component" value="Unassembled WGS sequence"/>
</dbReference>
<gene>
    <name evidence="2" type="ORF">COCVIDRAFT_104708</name>
</gene>
<feature type="region of interest" description="Disordered" evidence="1">
    <location>
        <begin position="63"/>
        <end position="92"/>
    </location>
</feature>
<dbReference type="GeneID" id="26248761"/>
<evidence type="ECO:0000313" key="3">
    <source>
        <dbReference type="Proteomes" id="UP000054337"/>
    </source>
</evidence>
<dbReference type="RefSeq" id="XP_014554534.1">
    <property type="nucleotide sequence ID" value="XM_014699048.1"/>
</dbReference>